<sequence length="262" mass="30220">MGNLSKPTRSLNPLGVAGLFEPSPFLDHLVKFLGTVSGTDKVFMFVQYYSKIVTWFLLRVGKKIAAEQITNLATPISDFRILLRYYGLLPLIQWMIHIEHNPPPTRYLLTIERLQNFANILYYPLEHMWWLGQHKVIPLADTTMNRIGLWSCRFWAIYVILQFLHLYEEWKLLKRRRNEIARKAVTSSSSSSSSDSAEIEMEQKALRVNEEEIIRNAIVNVGYLPLTLHWSIENSSFPDIGVGIFGTLAAIYQFIAVWKSTG</sequence>
<comment type="subcellular location">
    <subcellularLocation>
        <location evidence="4">Peroxisome membrane</location>
    </subcellularLocation>
</comment>
<gene>
    <name evidence="5" type="ORF">ALEPTO_LOCUS5379</name>
</gene>
<dbReference type="GO" id="GO:0016559">
    <property type="term" value="P:peroxisome fission"/>
    <property type="evidence" value="ECO:0007669"/>
    <property type="project" value="InterPro"/>
</dbReference>
<keyword evidence="6" id="KW-1185">Reference proteome</keyword>
<dbReference type="InterPro" id="IPR008733">
    <property type="entry name" value="PEX11"/>
</dbReference>
<dbReference type="Pfam" id="PF05648">
    <property type="entry name" value="PEX11"/>
    <property type="match status" value="1"/>
</dbReference>
<accession>A0A9N9ART9</accession>
<evidence type="ECO:0000256" key="2">
    <source>
        <dbReference type="ARBA" id="ARBA00023136"/>
    </source>
</evidence>
<dbReference type="PANTHER" id="PTHR12652">
    <property type="entry name" value="PEROXISOMAL BIOGENESIS FACTOR 11"/>
    <property type="match status" value="1"/>
</dbReference>
<comment type="caution">
    <text evidence="5">The sequence shown here is derived from an EMBL/GenBank/DDBJ whole genome shotgun (WGS) entry which is preliminary data.</text>
</comment>
<organism evidence="5 6">
    <name type="scientific">Ambispora leptoticha</name>
    <dbReference type="NCBI Taxonomy" id="144679"/>
    <lineage>
        <taxon>Eukaryota</taxon>
        <taxon>Fungi</taxon>
        <taxon>Fungi incertae sedis</taxon>
        <taxon>Mucoromycota</taxon>
        <taxon>Glomeromycotina</taxon>
        <taxon>Glomeromycetes</taxon>
        <taxon>Archaeosporales</taxon>
        <taxon>Ambisporaceae</taxon>
        <taxon>Ambispora</taxon>
    </lineage>
</organism>
<evidence type="ECO:0000256" key="4">
    <source>
        <dbReference type="ARBA" id="ARBA00046271"/>
    </source>
</evidence>
<dbReference type="GO" id="GO:0005778">
    <property type="term" value="C:peroxisomal membrane"/>
    <property type="evidence" value="ECO:0007669"/>
    <property type="project" value="UniProtKB-SubCell"/>
</dbReference>
<protein>
    <submittedName>
        <fullName evidence="5">13541_t:CDS:1</fullName>
    </submittedName>
</protein>
<dbReference type="OrthoDB" id="10005898at2759"/>
<name>A0A9N9ART9_9GLOM</name>
<dbReference type="PANTHER" id="PTHR12652:SF25">
    <property type="entry name" value="MICROBODY (PEROXISOME) PROLIFERATION PROTEIN PEROXIN 11C (EUROFUNG)"/>
    <property type="match status" value="1"/>
</dbReference>
<dbReference type="EMBL" id="CAJVPS010001499">
    <property type="protein sequence ID" value="CAG8540381.1"/>
    <property type="molecule type" value="Genomic_DNA"/>
</dbReference>
<evidence type="ECO:0000313" key="6">
    <source>
        <dbReference type="Proteomes" id="UP000789508"/>
    </source>
</evidence>
<reference evidence="5" key="1">
    <citation type="submission" date="2021-06" db="EMBL/GenBank/DDBJ databases">
        <authorList>
            <person name="Kallberg Y."/>
            <person name="Tangrot J."/>
            <person name="Rosling A."/>
        </authorList>
    </citation>
    <scope>NUCLEOTIDE SEQUENCE</scope>
    <source>
        <strain evidence="5">FL130A</strain>
    </source>
</reference>
<dbReference type="AlphaFoldDB" id="A0A9N9ART9"/>
<evidence type="ECO:0000313" key="5">
    <source>
        <dbReference type="EMBL" id="CAG8540381.1"/>
    </source>
</evidence>
<keyword evidence="2" id="KW-0472">Membrane</keyword>
<evidence type="ECO:0000256" key="3">
    <source>
        <dbReference type="ARBA" id="ARBA00023140"/>
    </source>
</evidence>
<dbReference type="Proteomes" id="UP000789508">
    <property type="component" value="Unassembled WGS sequence"/>
</dbReference>
<keyword evidence="1" id="KW-0962">Peroxisome biogenesis</keyword>
<keyword evidence="3" id="KW-0576">Peroxisome</keyword>
<evidence type="ECO:0000256" key="1">
    <source>
        <dbReference type="ARBA" id="ARBA00022593"/>
    </source>
</evidence>
<proteinExistence type="predicted"/>